<protein>
    <submittedName>
        <fullName evidence="1">Uncharacterized protein</fullName>
    </submittedName>
</protein>
<name>A0A513PWK7_9CAUD</name>
<dbReference type="GeneID" id="55613460"/>
<dbReference type="KEGG" id="vg:55613460"/>
<keyword evidence="2" id="KW-1185">Reference proteome</keyword>
<organism evidence="1 2">
    <name type="scientific">Vibrio phage 2 TSL-2019</name>
    <dbReference type="NCBI Taxonomy" id="2508172"/>
    <lineage>
        <taxon>Viruses</taxon>
        <taxon>Duplodnaviria</taxon>
        <taxon>Heunggongvirae</taxon>
        <taxon>Uroviricota</taxon>
        <taxon>Caudoviricetes</taxon>
        <taxon>Chimalliviridae</taxon>
        <taxon>Gorgonvirinae</taxon>
        <taxon>Aphroditevirus</taxon>
        <taxon>Aphroditevirus av2TSL2019</taxon>
    </lineage>
</organism>
<evidence type="ECO:0000313" key="2">
    <source>
        <dbReference type="Proteomes" id="UP000320660"/>
    </source>
</evidence>
<dbReference type="EMBL" id="MK368614">
    <property type="protein sequence ID" value="QAU04247.1"/>
    <property type="molecule type" value="Genomic_DNA"/>
</dbReference>
<dbReference type="Proteomes" id="UP000320660">
    <property type="component" value="Segment"/>
</dbReference>
<sequence>MNKSILAALDVLATSLEMQERKLQIRSGSREVLHGIIADALLPEKYRVNDFGYAGSDDVKPDPKYRLVREADSWGGEFIPSDKEGWEALLEKVDPELKKCVTLSDGLIIDLDWANARMNYKTLEWTYTFKGLSEFNIMKTILRPNALLNDELNRQVLALLNDVYGDRDEDQKLFTNAASGVLARAMQLRETLVERGLLPFFNNYRKVQISWGHFDKLLPVHMHTPISLDDTKELMLSLSYKGRRLVVTSDGVKLGNVSGSKVKDINIESPEEFTPSVVNDLNEMMDGVLIPPTTGHVRWENLRAVRNNRPAYGFVPVHVASIRIKDMSGEQISRDLFIHSKEPLEDSVLGKLSKQTREFVSKETGLLSATTENCNHVERHLINFVEGFALSNGVELETARRHQTLIHVSDKRTYSFESRKDSTPAFIDFMHKLCGVELKPFSELSEEDKARFEHYKLMDPKYATVLVKVNDAEYPDTHLLDCIIVKLSTTGNLNDGWIYNAVNEII</sequence>
<accession>A0A513PWK7</accession>
<evidence type="ECO:0000313" key="1">
    <source>
        <dbReference type="EMBL" id="QAU04247.1"/>
    </source>
</evidence>
<dbReference type="RefSeq" id="YP_009843194.1">
    <property type="nucleotide sequence ID" value="NC_048747.1"/>
</dbReference>
<reference evidence="1 2" key="1">
    <citation type="submission" date="2019-01" db="EMBL/GenBank/DDBJ databases">
        <authorList>
            <person name="Le T.S."/>
            <person name="Kurtboke I."/>
        </authorList>
    </citation>
    <scope>NUCLEOTIDE SEQUENCE [LARGE SCALE GENOMIC DNA]</scope>
</reference>
<proteinExistence type="predicted"/>